<protein>
    <submittedName>
        <fullName evidence="2">Nuclear transport factor 2 family protein</fullName>
    </submittedName>
</protein>
<keyword evidence="3" id="KW-1185">Reference proteome</keyword>
<evidence type="ECO:0000259" key="1">
    <source>
        <dbReference type="Pfam" id="PF12680"/>
    </source>
</evidence>
<dbReference type="Proteomes" id="UP001597112">
    <property type="component" value="Unassembled WGS sequence"/>
</dbReference>
<comment type="caution">
    <text evidence="2">The sequence shown here is derived from an EMBL/GenBank/DDBJ whole genome shotgun (WGS) entry which is preliminary data.</text>
</comment>
<evidence type="ECO:0000313" key="2">
    <source>
        <dbReference type="EMBL" id="MFD1003350.1"/>
    </source>
</evidence>
<dbReference type="RefSeq" id="WP_377585965.1">
    <property type="nucleotide sequence ID" value="NZ_JBHTKA010000016.1"/>
</dbReference>
<dbReference type="Gene3D" id="3.10.450.50">
    <property type="match status" value="1"/>
</dbReference>
<name>A0ABW3KD58_9BACT</name>
<dbReference type="SUPFAM" id="SSF54427">
    <property type="entry name" value="NTF2-like"/>
    <property type="match status" value="1"/>
</dbReference>
<evidence type="ECO:0000313" key="3">
    <source>
        <dbReference type="Proteomes" id="UP001597112"/>
    </source>
</evidence>
<accession>A0ABW3KD58</accession>
<dbReference type="EMBL" id="JBHTKA010000016">
    <property type="protein sequence ID" value="MFD1003350.1"/>
    <property type="molecule type" value="Genomic_DNA"/>
</dbReference>
<sequence length="153" mass="17220">MRYIFIICLGALTLLPGCKSNNHRMNNLEIVKSTYEGKTSEENGKNLERYLAADATWTEAKGFPYSGTYTGLEEISKNVFHRLATEWIGYKFTPEGYIADGDQVAAYGTYTGINKNTNKSFEARVVHLWKLTAGKIVSFEQFVDSQPVNDAMK</sequence>
<dbReference type="InterPro" id="IPR037401">
    <property type="entry name" value="SnoaL-like"/>
</dbReference>
<organism evidence="2 3">
    <name type="scientific">Ohtaekwangia kribbensis</name>
    <dbReference type="NCBI Taxonomy" id="688913"/>
    <lineage>
        <taxon>Bacteria</taxon>
        <taxon>Pseudomonadati</taxon>
        <taxon>Bacteroidota</taxon>
        <taxon>Cytophagia</taxon>
        <taxon>Cytophagales</taxon>
        <taxon>Fulvivirgaceae</taxon>
        <taxon>Ohtaekwangia</taxon>
    </lineage>
</organism>
<proteinExistence type="predicted"/>
<dbReference type="PANTHER" id="PTHR41252">
    <property type="entry name" value="BLR2505 PROTEIN"/>
    <property type="match status" value="1"/>
</dbReference>
<dbReference type="PANTHER" id="PTHR41252:SF1">
    <property type="entry name" value="BLR2505 PROTEIN"/>
    <property type="match status" value="1"/>
</dbReference>
<reference evidence="3" key="1">
    <citation type="journal article" date="2019" name="Int. J. Syst. Evol. Microbiol.">
        <title>The Global Catalogue of Microorganisms (GCM) 10K type strain sequencing project: providing services to taxonomists for standard genome sequencing and annotation.</title>
        <authorList>
            <consortium name="The Broad Institute Genomics Platform"/>
            <consortium name="The Broad Institute Genome Sequencing Center for Infectious Disease"/>
            <person name="Wu L."/>
            <person name="Ma J."/>
        </authorList>
    </citation>
    <scope>NUCLEOTIDE SEQUENCE [LARGE SCALE GENOMIC DNA]</scope>
    <source>
        <strain evidence="3">CCUG 58938</strain>
    </source>
</reference>
<feature type="domain" description="SnoaL-like" evidence="1">
    <location>
        <begin position="43"/>
        <end position="138"/>
    </location>
</feature>
<dbReference type="InterPro" id="IPR032710">
    <property type="entry name" value="NTF2-like_dom_sf"/>
</dbReference>
<dbReference type="Pfam" id="PF12680">
    <property type="entry name" value="SnoaL_2"/>
    <property type="match status" value="1"/>
</dbReference>
<gene>
    <name evidence="2" type="ORF">ACFQ21_28750</name>
</gene>